<evidence type="ECO:0000313" key="1">
    <source>
        <dbReference type="EMBL" id="JAE36762.1"/>
    </source>
</evidence>
<name>A0A0A9HJ31_ARUDO</name>
<sequence>MRCSLQISKSRKRSCKVDKLIGSDRTNYRSIKKSGNVKEEIIRRKQNQIHPGHAVRSIAISD</sequence>
<dbReference type="AlphaFoldDB" id="A0A0A9HJ31"/>
<organism evidence="1">
    <name type="scientific">Arundo donax</name>
    <name type="common">Giant reed</name>
    <name type="synonym">Donax arundinaceus</name>
    <dbReference type="NCBI Taxonomy" id="35708"/>
    <lineage>
        <taxon>Eukaryota</taxon>
        <taxon>Viridiplantae</taxon>
        <taxon>Streptophyta</taxon>
        <taxon>Embryophyta</taxon>
        <taxon>Tracheophyta</taxon>
        <taxon>Spermatophyta</taxon>
        <taxon>Magnoliopsida</taxon>
        <taxon>Liliopsida</taxon>
        <taxon>Poales</taxon>
        <taxon>Poaceae</taxon>
        <taxon>PACMAD clade</taxon>
        <taxon>Arundinoideae</taxon>
        <taxon>Arundineae</taxon>
        <taxon>Arundo</taxon>
    </lineage>
</organism>
<accession>A0A0A9HJ31</accession>
<reference evidence="1" key="2">
    <citation type="journal article" date="2015" name="Data Brief">
        <title>Shoot transcriptome of the giant reed, Arundo donax.</title>
        <authorList>
            <person name="Barrero R.A."/>
            <person name="Guerrero F.D."/>
            <person name="Moolhuijzen P."/>
            <person name="Goolsby J.A."/>
            <person name="Tidwell J."/>
            <person name="Bellgard S.E."/>
            <person name="Bellgard M.I."/>
        </authorList>
    </citation>
    <scope>NUCLEOTIDE SEQUENCE</scope>
    <source>
        <tissue evidence="1">Shoot tissue taken approximately 20 cm above the soil surface</tissue>
    </source>
</reference>
<protein>
    <submittedName>
        <fullName evidence="1">Uncharacterized protein</fullName>
    </submittedName>
</protein>
<reference evidence="1" key="1">
    <citation type="submission" date="2014-09" db="EMBL/GenBank/DDBJ databases">
        <authorList>
            <person name="Magalhaes I.L.F."/>
            <person name="Oliveira U."/>
            <person name="Santos F.R."/>
            <person name="Vidigal T.H.D.A."/>
            <person name="Brescovit A.D."/>
            <person name="Santos A.J."/>
        </authorList>
    </citation>
    <scope>NUCLEOTIDE SEQUENCE</scope>
    <source>
        <tissue evidence="1">Shoot tissue taken approximately 20 cm above the soil surface</tissue>
    </source>
</reference>
<proteinExistence type="predicted"/>
<dbReference type="EMBL" id="GBRH01161134">
    <property type="protein sequence ID" value="JAE36762.1"/>
    <property type="molecule type" value="Transcribed_RNA"/>
</dbReference>